<dbReference type="GO" id="GO:0003676">
    <property type="term" value="F:nucleic acid binding"/>
    <property type="evidence" value="ECO:0007669"/>
    <property type="project" value="InterPro"/>
</dbReference>
<dbReference type="STRING" id="53326.A0A016UI83"/>
<organism evidence="1 2">
    <name type="scientific">Ancylostoma ceylanicum</name>
    <dbReference type="NCBI Taxonomy" id="53326"/>
    <lineage>
        <taxon>Eukaryota</taxon>
        <taxon>Metazoa</taxon>
        <taxon>Ecdysozoa</taxon>
        <taxon>Nematoda</taxon>
        <taxon>Chromadorea</taxon>
        <taxon>Rhabditida</taxon>
        <taxon>Rhabditina</taxon>
        <taxon>Rhabditomorpha</taxon>
        <taxon>Strongyloidea</taxon>
        <taxon>Ancylostomatidae</taxon>
        <taxon>Ancylostomatinae</taxon>
        <taxon>Ancylostoma</taxon>
    </lineage>
</organism>
<proteinExistence type="predicted"/>
<evidence type="ECO:0000313" key="2">
    <source>
        <dbReference type="Proteomes" id="UP000024635"/>
    </source>
</evidence>
<dbReference type="InterPro" id="IPR001888">
    <property type="entry name" value="Transposase_1"/>
</dbReference>
<reference evidence="2" key="1">
    <citation type="journal article" date="2015" name="Nat. Genet.">
        <title>The genome and transcriptome of the zoonotic hookworm Ancylostoma ceylanicum identify infection-specific gene families.</title>
        <authorList>
            <person name="Schwarz E.M."/>
            <person name="Hu Y."/>
            <person name="Antoshechkin I."/>
            <person name="Miller M.M."/>
            <person name="Sternberg P.W."/>
            <person name="Aroian R.V."/>
        </authorList>
    </citation>
    <scope>NUCLEOTIDE SEQUENCE</scope>
    <source>
        <strain evidence="2">HY135</strain>
    </source>
</reference>
<accession>A0A016UI83</accession>
<dbReference type="AlphaFoldDB" id="A0A016UI83"/>
<protein>
    <submittedName>
        <fullName evidence="1">Uncharacterized protein</fullName>
    </submittedName>
</protein>
<dbReference type="Gene3D" id="3.30.420.10">
    <property type="entry name" value="Ribonuclease H-like superfamily/Ribonuclease H"/>
    <property type="match status" value="1"/>
</dbReference>
<comment type="caution">
    <text evidence="1">The sequence shown here is derived from an EMBL/GenBank/DDBJ whole genome shotgun (WGS) entry which is preliminary data.</text>
</comment>
<dbReference type="Proteomes" id="UP000024635">
    <property type="component" value="Unassembled WGS sequence"/>
</dbReference>
<name>A0A016UI83_9BILA</name>
<evidence type="ECO:0000313" key="1">
    <source>
        <dbReference type="EMBL" id="EYC14571.1"/>
    </source>
</evidence>
<dbReference type="InterPro" id="IPR036397">
    <property type="entry name" value="RNaseH_sf"/>
</dbReference>
<sequence length="77" mass="8805">MKLIFTVDDKWCLYVNTKRSTPWIDKDEQHEPQPKAGLHPLKVVINAWCDCKGVTHCEVLPRHTAHGGPHLMVDLCC</sequence>
<keyword evidence="2" id="KW-1185">Reference proteome</keyword>
<dbReference type="Pfam" id="PF01359">
    <property type="entry name" value="Transposase_1"/>
    <property type="match status" value="1"/>
</dbReference>
<gene>
    <name evidence="1" type="primary">Acey_s0040.g284</name>
    <name evidence="1" type="ORF">Y032_0040g284</name>
</gene>
<dbReference type="EMBL" id="JARK01001376">
    <property type="protein sequence ID" value="EYC14571.1"/>
    <property type="molecule type" value="Genomic_DNA"/>
</dbReference>